<keyword evidence="4" id="KW-1185">Reference proteome</keyword>
<dbReference type="PANTHER" id="PTHR30024">
    <property type="entry name" value="ALIPHATIC SULFONATES-BINDING PROTEIN-RELATED"/>
    <property type="match status" value="1"/>
</dbReference>
<feature type="chain" id="PRO_5039729958" description="SsuA/THI5-like domain-containing protein" evidence="1">
    <location>
        <begin position="25"/>
        <end position="331"/>
    </location>
</feature>
<organism evidence="3 4">
    <name type="scientific">Leucobacter triazinivorans</name>
    <dbReference type="NCBI Taxonomy" id="1784719"/>
    <lineage>
        <taxon>Bacteria</taxon>
        <taxon>Bacillati</taxon>
        <taxon>Actinomycetota</taxon>
        <taxon>Actinomycetes</taxon>
        <taxon>Micrococcales</taxon>
        <taxon>Microbacteriaceae</taxon>
        <taxon>Leucobacter</taxon>
    </lineage>
</organism>
<evidence type="ECO:0000313" key="3">
    <source>
        <dbReference type="EMBL" id="QBE48087.1"/>
    </source>
</evidence>
<dbReference type="OrthoDB" id="7808807at2"/>
<evidence type="ECO:0000259" key="2">
    <source>
        <dbReference type="Pfam" id="PF09084"/>
    </source>
</evidence>
<feature type="domain" description="SsuA/THI5-like" evidence="2">
    <location>
        <begin position="51"/>
        <end position="263"/>
    </location>
</feature>
<proteinExistence type="predicted"/>
<evidence type="ECO:0000256" key="1">
    <source>
        <dbReference type="SAM" id="SignalP"/>
    </source>
</evidence>
<dbReference type="PROSITE" id="PS51257">
    <property type="entry name" value="PROKAR_LIPOPROTEIN"/>
    <property type="match status" value="1"/>
</dbReference>
<dbReference type="Proteomes" id="UP000289260">
    <property type="component" value="Chromosome"/>
</dbReference>
<accession>A0A4P6KCT4</accession>
<feature type="signal peptide" evidence="1">
    <location>
        <begin position="1"/>
        <end position="24"/>
    </location>
</feature>
<dbReference type="Gene3D" id="3.40.190.10">
    <property type="entry name" value="Periplasmic binding protein-like II"/>
    <property type="match status" value="2"/>
</dbReference>
<sequence>MRRSTVNHRFRYVFAAAGTAAALALTGCGGGGDGPEAGEQTSEVRVALIANANNLPLLVADANGYFVDEGLEVTLEPVQNLGALAGAMGKQYDLGSSTIADVILQQQQGLDLVIATGVAEESADNPTVGVLVPGDSPIESVEDLEGKTIAAATLGGNLHPSVVNWLIGGGVSADSVTITEIPFPNMADQLANGRVDAVESLEPFRGQLLASGARELVNPLTRISDPVAFVSLMATGEFVENNPDALAKFTSALERAAEFIAEDEVAARAVLSDSTQLPEEVVKSVTLPTYTTSIDPDEVALWAKVLEENGQLQGSASDVDPAKIYPAGKQG</sequence>
<dbReference type="SUPFAM" id="SSF53850">
    <property type="entry name" value="Periplasmic binding protein-like II"/>
    <property type="match status" value="1"/>
</dbReference>
<evidence type="ECO:0000313" key="4">
    <source>
        <dbReference type="Proteomes" id="UP000289260"/>
    </source>
</evidence>
<gene>
    <name evidence="3" type="ORF">EVS81_03955</name>
</gene>
<dbReference type="EMBL" id="CP035806">
    <property type="protein sequence ID" value="QBE48087.1"/>
    <property type="molecule type" value="Genomic_DNA"/>
</dbReference>
<reference evidence="3 4" key="1">
    <citation type="submission" date="2019-02" db="EMBL/GenBank/DDBJ databases">
        <authorList>
            <person name="Sun L."/>
            <person name="Pan D."/>
            <person name="Wu X."/>
        </authorList>
    </citation>
    <scope>NUCLEOTIDE SEQUENCE [LARGE SCALE GENOMIC DNA]</scope>
    <source>
        <strain evidence="3 4">JW-1</strain>
    </source>
</reference>
<dbReference type="InterPro" id="IPR015168">
    <property type="entry name" value="SsuA/THI5"/>
</dbReference>
<name>A0A4P6KCT4_9MICO</name>
<protein>
    <recommendedName>
        <fullName evidence="2">SsuA/THI5-like domain-containing protein</fullName>
    </recommendedName>
</protein>
<keyword evidence="1" id="KW-0732">Signal</keyword>
<dbReference type="AlphaFoldDB" id="A0A4P6KCT4"/>
<dbReference type="Pfam" id="PF09084">
    <property type="entry name" value="NMT1"/>
    <property type="match status" value="1"/>
</dbReference>
<dbReference type="KEGG" id="ltr:EVS81_03955"/>